<dbReference type="InterPro" id="IPR021829">
    <property type="entry name" value="DUF3419"/>
</dbReference>
<keyword evidence="1" id="KW-0732">Signal</keyword>
<name>A0AAW0CAK3_9AGAR</name>
<dbReference type="InterPro" id="IPR029063">
    <property type="entry name" value="SAM-dependent_MTases_sf"/>
</dbReference>
<dbReference type="EMBL" id="JAWWNJ010000019">
    <property type="protein sequence ID" value="KAK7035926.1"/>
    <property type="molecule type" value="Genomic_DNA"/>
</dbReference>
<evidence type="ECO:0000313" key="3">
    <source>
        <dbReference type="EMBL" id="KAK7035926.1"/>
    </source>
</evidence>
<evidence type="ECO:0000313" key="4">
    <source>
        <dbReference type="Proteomes" id="UP001362999"/>
    </source>
</evidence>
<feature type="domain" description="Methyltransferase type 11" evidence="2">
    <location>
        <begin position="90"/>
        <end position="193"/>
    </location>
</feature>
<dbReference type="Proteomes" id="UP001362999">
    <property type="component" value="Unassembled WGS sequence"/>
</dbReference>
<gene>
    <name evidence="3" type="ORF">R3P38DRAFT_2909750</name>
</gene>
<dbReference type="PANTHER" id="PTHR47473:SF1">
    <property type="entry name" value="METHYLTRANSFERASE DOMAIN-CONTAINING PROTEIN"/>
    <property type="match status" value="1"/>
</dbReference>
<protein>
    <recommendedName>
        <fullName evidence="2">Methyltransferase type 11 domain-containing protein</fullName>
    </recommendedName>
</protein>
<dbReference type="GO" id="GO:0008757">
    <property type="term" value="F:S-adenosylmethionine-dependent methyltransferase activity"/>
    <property type="evidence" value="ECO:0007669"/>
    <property type="project" value="InterPro"/>
</dbReference>
<feature type="signal peptide" evidence="1">
    <location>
        <begin position="1"/>
        <end position="16"/>
    </location>
</feature>
<proteinExistence type="predicted"/>
<sequence>MAWYLAGFVFVGICVAAGWALLDCNHNASSPLVHFFRQRTKNFPRVYRVISGRKGYDTGSQSESMLSLCAAHLCALNVTNPRKQRFVWIDIGGGDGKNIEIMSKHIPLSSFDAIYIIDPSESRLDGARLRIAKNSWTNVETLCQHAQYFELPEWLNGIQLDGSVGFATLTFTLSTIEDFHTVIDRVHRVLCPENGLVGVVDLYTHDIPYTWADKTADGSKQRWGFFPRWFWPMLFDFNQVCLGPHRQSYIDHKFGIVKYFQTRNRYFPFRLTVPYYIWIGRPREHASKQELEQMKPGSDTDEFLAQNQTVPSKPSAITKDSGKPIPPPLNAFHYHVGIPWRKPYAESPSHKQFCTYIYAFSWGDPEEDMRHLELTSEDSLLAISSAGDNALHYAISANPKQIRCVDVNPYQGHLLELKLAAIHALEYDDFFALFGDGRHPNFRNLLDSKISPHISAAAYEFWSAEGNAFSTSFYLRGYSGWAIYFAQLVFKCAGVSKHVKEFCDAGSIAEQERIWRAHLRPALLNPLVTAVLKNPLFSWNALGVPVSQRQMLVKEGSIYEYIRDTLDPIASSHVLKTGAYFYLLTLLGHYTYESCPAYLTRSGFAKLKANSSKALESFHLYTDSILNVVGSLPDNSLTRVVLMDHLDWFLPGTPDVDAEIQHIHRSLTIGGLVLWRSAARNPWYNANFEAAGFRVSCVSIRTDAAIDRVNMHASVYKAEKVKVCGATASPSCRRPRRSVGSL</sequence>
<dbReference type="Pfam" id="PF11899">
    <property type="entry name" value="DUF3419"/>
    <property type="match status" value="1"/>
</dbReference>
<accession>A0AAW0CAK3</accession>
<evidence type="ECO:0000256" key="1">
    <source>
        <dbReference type="SAM" id="SignalP"/>
    </source>
</evidence>
<evidence type="ECO:0000259" key="2">
    <source>
        <dbReference type="Pfam" id="PF08241"/>
    </source>
</evidence>
<feature type="chain" id="PRO_5043979182" description="Methyltransferase type 11 domain-containing protein" evidence="1">
    <location>
        <begin position="17"/>
        <end position="742"/>
    </location>
</feature>
<organism evidence="3 4">
    <name type="scientific">Favolaschia claudopus</name>
    <dbReference type="NCBI Taxonomy" id="2862362"/>
    <lineage>
        <taxon>Eukaryota</taxon>
        <taxon>Fungi</taxon>
        <taxon>Dikarya</taxon>
        <taxon>Basidiomycota</taxon>
        <taxon>Agaricomycotina</taxon>
        <taxon>Agaricomycetes</taxon>
        <taxon>Agaricomycetidae</taxon>
        <taxon>Agaricales</taxon>
        <taxon>Marasmiineae</taxon>
        <taxon>Mycenaceae</taxon>
        <taxon>Favolaschia</taxon>
    </lineage>
</organism>
<dbReference type="Pfam" id="PF08241">
    <property type="entry name" value="Methyltransf_11"/>
    <property type="match status" value="1"/>
</dbReference>
<dbReference type="InterPro" id="IPR013216">
    <property type="entry name" value="Methyltransf_11"/>
</dbReference>
<dbReference type="PANTHER" id="PTHR47473">
    <property type="entry name" value="BTA1P"/>
    <property type="match status" value="1"/>
</dbReference>
<keyword evidence="4" id="KW-1185">Reference proteome</keyword>
<dbReference type="Gene3D" id="3.40.50.150">
    <property type="entry name" value="Vaccinia Virus protein VP39"/>
    <property type="match status" value="1"/>
</dbReference>
<reference evidence="3 4" key="1">
    <citation type="journal article" date="2024" name="J Genomics">
        <title>Draft genome sequencing and assembly of Favolaschia claudopus CIRM-BRFM 2984 isolated from oak limbs.</title>
        <authorList>
            <person name="Navarro D."/>
            <person name="Drula E."/>
            <person name="Chaduli D."/>
            <person name="Cazenave R."/>
            <person name="Ahrendt S."/>
            <person name="Wang J."/>
            <person name="Lipzen A."/>
            <person name="Daum C."/>
            <person name="Barry K."/>
            <person name="Grigoriev I.V."/>
            <person name="Favel A."/>
            <person name="Rosso M.N."/>
            <person name="Martin F."/>
        </authorList>
    </citation>
    <scope>NUCLEOTIDE SEQUENCE [LARGE SCALE GENOMIC DNA]</scope>
    <source>
        <strain evidence="3 4">CIRM-BRFM 2984</strain>
    </source>
</reference>
<comment type="caution">
    <text evidence="3">The sequence shown here is derived from an EMBL/GenBank/DDBJ whole genome shotgun (WGS) entry which is preliminary data.</text>
</comment>
<dbReference type="AlphaFoldDB" id="A0AAW0CAK3"/>
<dbReference type="SUPFAM" id="SSF53335">
    <property type="entry name" value="S-adenosyl-L-methionine-dependent methyltransferases"/>
    <property type="match status" value="2"/>
</dbReference>